<evidence type="ECO:0000313" key="2">
    <source>
        <dbReference type="EMBL" id="KAJ1189772.1"/>
    </source>
</evidence>
<name>A0AAV7UL76_PLEWA</name>
<reference evidence="2" key="1">
    <citation type="journal article" date="2022" name="bioRxiv">
        <title>Sequencing and chromosome-scale assembly of the giantPleurodeles waltlgenome.</title>
        <authorList>
            <person name="Brown T."/>
            <person name="Elewa A."/>
            <person name="Iarovenko S."/>
            <person name="Subramanian E."/>
            <person name="Araus A.J."/>
            <person name="Petzold A."/>
            <person name="Susuki M."/>
            <person name="Suzuki K.-i.T."/>
            <person name="Hayashi T."/>
            <person name="Toyoda A."/>
            <person name="Oliveira C."/>
            <person name="Osipova E."/>
            <person name="Leigh N.D."/>
            <person name="Simon A."/>
            <person name="Yun M.H."/>
        </authorList>
    </citation>
    <scope>NUCLEOTIDE SEQUENCE</scope>
    <source>
        <strain evidence="2">20211129_DDA</strain>
        <tissue evidence="2">Liver</tissue>
    </source>
</reference>
<accession>A0AAV7UL76</accession>
<proteinExistence type="predicted"/>
<feature type="compositionally biased region" description="Basic and acidic residues" evidence="1">
    <location>
        <begin position="10"/>
        <end position="20"/>
    </location>
</feature>
<comment type="caution">
    <text evidence="2">The sequence shown here is derived from an EMBL/GenBank/DDBJ whole genome shotgun (WGS) entry which is preliminary data.</text>
</comment>
<sequence length="115" mass="12714">MPHGTHGTHAKPDVSDDGPRRNAAPQVLGGEISSPVLPTKSPKPSIEAISQYDDSRPVPVDQGLGLRGKDSTIYMVDVPKLPFGSFENHESLINKVIHWLRFWRDCVSDIRADIF</sequence>
<feature type="region of interest" description="Disordered" evidence="1">
    <location>
        <begin position="1"/>
        <end position="62"/>
    </location>
</feature>
<protein>
    <submittedName>
        <fullName evidence="2">Uncharacterized protein</fullName>
    </submittedName>
</protein>
<keyword evidence="3" id="KW-1185">Reference proteome</keyword>
<organism evidence="2 3">
    <name type="scientific">Pleurodeles waltl</name>
    <name type="common">Iberian ribbed newt</name>
    <dbReference type="NCBI Taxonomy" id="8319"/>
    <lineage>
        <taxon>Eukaryota</taxon>
        <taxon>Metazoa</taxon>
        <taxon>Chordata</taxon>
        <taxon>Craniata</taxon>
        <taxon>Vertebrata</taxon>
        <taxon>Euteleostomi</taxon>
        <taxon>Amphibia</taxon>
        <taxon>Batrachia</taxon>
        <taxon>Caudata</taxon>
        <taxon>Salamandroidea</taxon>
        <taxon>Salamandridae</taxon>
        <taxon>Pleurodelinae</taxon>
        <taxon>Pleurodeles</taxon>
    </lineage>
</organism>
<gene>
    <name evidence="2" type="ORF">NDU88_006514</name>
</gene>
<dbReference type="Proteomes" id="UP001066276">
    <property type="component" value="Chromosome 3_1"/>
</dbReference>
<dbReference type="EMBL" id="JANPWB010000005">
    <property type="protein sequence ID" value="KAJ1189772.1"/>
    <property type="molecule type" value="Genomic_DNA"/>
</dbReference>
<dbReference type="AlphaFoldDB" id="A0AAV7UL76"/>
<evidence type="ECO:0000313" key="3">
    <source>
        <dbReference type="Proteomes" id="UP001066276"/>
    </source>
</evidence>
<evidence type="ECO:0000256" key="1">
    <source>
        <dbReference type="SAM" id="MobiDB-lite"/>
    </source>
</evidence>